<keyword evidence="3" id="KW-0285">Flavoprotein</keyword>
<dbReference type="Pfam" id="PF00881">
    <property type="entry name" value="Nitroreductase"/>
    <property type="match status" value="1"/>
</dbReference>
<dbReference type="InterPro" id="IPR029479">
    <property type="entry name" value="Nitroreductase"/>
</dbReference>
<gene>
    <name evidence="7" type="ORF">KZZ10_02920</name>
</gene>
<evidence type="ECO:0000256" key="4">
    <source>
        <dbReference type="ARBA" id="ARBA00022643"/>
    </source>
</evidence>
<dbReference type="AlphaFoldDB" id="A0A953N8H6"/>
<proteinExistence type="inferred from homology"/>
<evidence type="ECO:0000256" key="5">
    <source>
        <dbReference type="ARBA" id="ARBA00023002"/>
    </source>
</evidence>
<keyword evidence="4" id="KW-0288">FMN</keyword>
<dbReference type="Gene3D" id="3.40.109.10">
    <property type="entry name" value="NADH Oxidase"/>
    <property type="match status" value="1"/>
</dbReference>
<comment type="cofactor">
    <cofactor evidence="1">
        <name>FMN</name>
        <dbReference type="ChEBI" id="CHEBI:58210"/>
    </cofactor>
</comment>
<dbReference type="GO" id="GO:0016491">
    <property type="term" value="F:oxidoreductase activity"/>
    <property type="evidence" value="ECO:0007669"/>
    <property type="project" value="UniProtKB-KW"/>
</dbReference>
<organism evidence="7 8">
    <name type="scientific">Zwartia hollandica</name>
    <dbReference type="NCBI Taxonomy" id="324606"/>
    <lineage>
        <taxon>Bacteria</taxon>
        <taxon>Pseudomonadati</taxon>
        <taxon>Pseudomonadota</taxon>
        <taxon>Betaproteobacteria</taxon>
        <taxon>Burkholderiales</taxon>
        <taxon>Alcaligenaceae</taxon>
        <taxon>Zwartia</taxon>
    </lineage>
</organism>
<evidence type="ECO:0000313" key="8">
    <source>
        <dbReference type="Proteomes" id="UP000739565"/>
    </source>
</evidence>
<keyword evidence="8" id="KW-1185">Reference proteome</keyword>
<evidence type="ECO:0000313" key="7">
    <source>
        <dbReference type="EMBL" id="MBZ1349587.1"/>
    </source>
</evidence>
<dbReference type="InterPro" id="IPR000415">
    <property type="entry name" value="Nitroreductase-like"/>
</dbReference>
<dbReference type="PANTHER" id="PTHR43673:SF2">
    <property type="entry name" value="NITROREDUCTASE"/>
    <property type="match status" value="1"/>
</dbReference>
<comment type="similarity">
    <text evidence="2">Belongs to the nitroreductase family.</text>
</comment>
<accession>A0A953N8H6</accession>
<comment type="caution">
    <text evidence="7">The sequence shown here is derived from an EMBL/GenBank/DDBJ whole genome shotgun (WGS) entry which is preliminary data.</text>
</comment>
<evidence type="ECO:0000256" key="1">
    <source>
        <dbReference type="ARBA" id="ARBA00001917"/>
    </source>
</evidence>
<dbReference type="SUPFAM" id="SSF55469">
    <property type="entry name" value="FMN-dependent nitroreductase-like"/>
    <property type="match status" value="1"/>
</dbReference>
<evidence type="ECO:0000256" key="3">
    <source>
        <dbReference type="ARBA" id="ARBA00022630"/>
    </source>
</evidence>
<dbReference type="RefSeq" id="WP_259660005.1">
    <property type="nucleotide sequence ID" value="NZ_JAHXRI010000004.1"/>
</dbReference>
<evidence type="ECO:0000256" key="2">
    <source>
        <dbReference type="ARBA" id="ARBA00007118"/>
    </source>
</evidence>
<dbReference type="CDD" id="cd02136">
    <property type="entry name" value="PnbA_NfnB-like"/>
    <property type="match status" value="1"/>
</dbReference>
<feature type="domain" description="Nitroreductase" evidence="6">
    <location>
        <begin position="7"/>
        <end position="195"/>
    </location>
</feature>
<reference evidence="7" key="1">
    <citation type="submission" date="2021-07" db="EMBL/GenBank/DDBJ databases">
        <title>New genus and species of the family Alcaligenaceae.</title>
        <authorList>
            <person name="Hahn M.W."/>
        </authorList>
    </citation>
    <scope>NUCLEOTIDE SEQUENCE</scope>
    <source>
        <strain evidence="7">LF4-65</strain>
    </source>
</reference>
<sequence>MELLQGINSRQSIRGFQSTPVPEALLREVLHAAGRSPSYKNTQPWEVAIVSGEKRDALSKILFDLASTGTRPDYDIPDPPTWPEALDFRAKDHGTRRFNALGIGRDDATLRNQLRLRNFEFFGAPVAVFFFMDDSLTPWSTLDMGLFLQTFTLAAHGAGLGTCMQASVSGYPNAIRNFLGVPSTKRLIVSMSLGYPDMQAPLNSYKSTRMDVDAFTTWHK</sequence>
<keyword evidence="5" id="KW-0560">Oxidoreductase</keyword>
<evidence type="ECO:0000259" key="6">
    <source>
        <dbReference type="Pfam" id="PF00881"/>
    </source>
</evidence>
<name>A0A953N8H6_9BURK</name>
<dbReference type="Proteomes" id="UP000739565">
    <property type="component" value="Unassembled WGS sequence"/>
</dbReference>
<protein>
    <submittedName>
        <fullName evidence="7">Nitroreductase</fullName>
    </submittedName>
</protein>
<dbReference type="PANTHER" id="PTHR43673">
    <property type="entry name" value="NAD(P)H NITROREDUCTASE YDGI-RELATED"/>
    <property type="match status" value="1"/>
</dbReference>
<dbReference type="EMBL" id="JAHXRI010000004">
    <property type="protein sequence ID" value="MBZ1349587.1"/>
    <property type="molecule type" value="Genomic_DNA"/>
</dbReference>